<dbReference type="EMBL" id="KE346367">
    <property type="protein sequence ID" value="KJE94418.1"/>
    <property type="molecule type" value="Genomic_DNA"/>
</dbReference>
<sequence length="198" mass="20680">MGCNQSTSKDVDDSARVRAPTSSVAQQSQRHQTAAQDAPSRASAAGQTAAAASPARAVPAGKKSEGSSYLSKSEHDRKLIMSGEFYKLIIDRTAGNFIDVMRDDDVTLISNVTAFDRSKQYNAVLAQSKVGDSGALVFDLPTPSKTVTGPAAVDLLAAPALSSSDKDLIHSVASAIEKGNKQVAVRFSESIVASLPTI</sequence>
<dbReference type="Proteomes" id="UP000008743">
    <property type="component" value="Unassembled WGS sequence"/>
</dbReference>
<dbReference type="InParanoid" id="A0A0D2WSH7"/>
<evidence type="ECO:0000256" key="1">
    <source>
        <dbReference type="SAM" id="MobiDB-lite"/>
    </source>
</evidence>
<feature type="compositionally biased region" description="Polar residues" evidence="1">
    <location>
        <begin position="20"/>
        <end position="33"/>
    </location>
</feature>
<accession>A0A0D2WSH7</accession>
<evidence type="ECO:0000313" key="3">
    <source>
        <dbReference type="Proteomes" id="UP000008743"/>
    </source>
</evidence>
<evidence type="ECO:0000313" key="2">
    <source>
        <dbReference type="EMBL" id="KJE94418.1"/>
    </source>
</evidence>
<dbReference type="AlphaFoldDB" id="A0A0D2WSH7"/>
<protein>
    <submittedName>
        <fullName evidence="2">Uncharacterized protein</fullName>
    </submittedName>
</protein>
<reference evidence="3" key="1">
    <citation type="submission" date="2011-02" db="EMBL/GenBank/DDBJ databases">
        <title>The Genome Sequence of Capsaspora owczarzaki ATCC 30864.</title>
        <authorList>
            <person name="Russ C."/>
            <person name="Cuomo C."/>
            <person name="Burger G."/>
            <person name="Gray M.W."/>
            <person name="Holland P.W.H."/>
            <person name="King N."/>
            <person name="Lang F.B.F."/>
            <person name="Roger A.J."/>
            <person name="Ruiz-Trillo I."/>
            <person name="Young S.K."/>
            <person name="Zeng Q."/>
            <person name="Gargeya S."/>
            <person name="Alvarado L."/>
            <person name="Berlin A."/>
            <person name="Chapman S.B."/>
            <person name="Chen Z."/>
            <person name="Freedman E."/>
            <person name="Gellesch M."/>
            <person name="Goldberg J."/>
            <person name="Griggs A."/>
            <person name="Gujja S."/>
            <person name="Heilman E."/>
            <person name="Heiman D."/>
            <person name="Howarth C."/>
            <person name="Mehta T."/>
            <person name="Neiman D."/>
            <person name="Pearson M."/>
            <person name="Roberts A."/>
            <person name="Saif S."/>
            <person name="Shea T."/>
            <person name="Shenoy N."/>
            <person name="Sisk P."/>
            <person name="Stolte C."/>
            <person name="Sykes S."/>
            <person name="White J."/>
            <person name="Yandava C."/>
            <person name="Haas B."/>
            <person name="Nusbaum C."/>
            <person name="Birren B."/>
        </authorList>
    </citation>
    <scope>NUCLEOTIDE SEQUENCE</scope>
    <source>
        <strain evidence="3">ATCC 30864</strain>
    </source>
</reference>
<proteinExistence type="predicted"/>
<gene>
    <name evidence="2" type="ORF">CAOG_005061</name>
</gene>
<name>A0A0D2WSH7_CAPO3</name>
<keyword evidence="3" id="KW-1185">Reference proteome</keyword>
<dbReference type="RefSeq" id="XP_004346746.1">
    <property type="nucleotide sequence ID" value="XM_004346696.2"/>
</dbReference>
<feature type="compositionally biased region" description="Low complexity" evidence="1">
    <location>
        <begin position="34"/>
        <end position="60"/>
    </location>
</feature>
<feature type="region of interest" description="Disordered" evidence="1">
    <location>
        <begin position="1"/>
        <end position="73"/>
    </location>
</feature>
<organism evidence="2 3">
    <name type="scientific">Capsaspora owczarzaki (strain ATCC 30864)</name>
    <dbReference type="NCBI Taxonomy" id="595528"/>
    <lineage>
        <taxon>Eukaryota</taxon>
        <taxon>Filasterea</taxon>
        <taxon>Capsaspora</taxon>
    </lineage>
</organism>